<sequence>MKLFASLLAAASISTAAAIAVPASAQVQGNMATVNLPAAVINTNAFVTAYQQIATTYKPQLDTIRAREQEAQTLLQQLDTNSDNQFDEAEQRAAQGSSQQTRLQAIEQEVTQLTDQVEAARVYAVEQILVQYRPALEQVVQQLNVQVILSPESVIYAPPQANITQQVTAALNTSVPSVAIVPPQNWRPSRNVLAVYQQISQTIAAAQAIQAQQQAAQAAQQQPATQTPAGR</sequence>
<dbReference type="PANTHER" id="PTHR35089:SF1">
    <property type="entry name" value="CHAPERONE PROTEIN SKP"/>
    <property type="match status" value="1"/>
</dbReference>
<keyword evidence="3" id="KW-0175">Coiled coil</keyword>
<evidence type="ECO:0000256" key="2">
    <source>
        <dbReference type="ARBA" id="ARBA00022729"/>
    </source>
</evidence>
<feature type="coiled-coil region" evidence="3">
    <location>
        <begin position="61"/>
        <end position="123"/>
    </location>
</feature>
<gene>
    <name evidence="5" type="ORF">JN10_1391</name>
</gene>
<dbReference type="InterPro" id="IPR005632">
    <property type="entry name" value="Chaperone_Skp"/>
</dbReference>
<dbReference type="InterPro" id="IPR024930">
    <property type="entry name" value="Skp_dom_sf"/>
</dbReference>
<dbReference type="EMBL" id="VLLK01000001">
    <property type="protein sequence ID" value="TWJ09747.1"/>
    <property type="molecule type" value="Genomic_DNA"/>
</dbReference>
<dbReference type="SUPFAM" id="SSF111384">
    <property type="entry name" value="OmpH-like"/>
    <property type="match status" value="1"/>
</dbReference>
<dbReference type="GO" id="GO:0050821">
    <property type="term" value="P:protein stabilization"/>
    <property type="evidence" value="ECO:0007669"/>
    <property type="project" value="TreeGrafter"/>
</dbReference>
<comment type="caution">
    <text evidence="5">The sequence shown here is derived from an EMBL/GenBank/DDBJ whole genome shotgun (WGS) entry which is preliminary data.</text>
</comment>
<feature type="chain" id="PRO_5021735172" evidence="4">
    <location>
        <begin position="26"/>
        <end position="231"/>
    </location>
</feature>
<protein>
    <submittedName>
        <fullName evidence="5">Periplasmic chaperone for outer membrane proteins Skp</fullName>
    </submittedName>
</protein>
<dbReference type="Gene3D" id="3.30.910.20">
    <property type="entry name" value="Skp domain"/>
    <property type="match status" value="1"/>
</dbReference>
<keyword evidence="6" id="KW-1185">Reference proteome</keyword>
<name>A0A562UVY3_9SPHN</name>
<organism evidence="5 6">
    <name type="scientific">Altererythrobacter ishigakiensis</name>
    <dbReference type="NCBI Taxonomy" id="476157"/>
    <lineage>
        <taxon>Bacteria</taxon>
        <taxon>Pseudomonadati</taxon>
        <taxon>Pseudomonadota</taxon>
        <taxon>Alphaproteobacteria</taxon>
        <taxon>Sphingomonadales</taxon>
        <taxon>Erythrobacteraceae</taxon>
        <taxon>Altererythrobacter</taxon>
    </lineage>
</organism>
<dbReference type="AlphaFoldDB" id="A0A562UVY3"/>
<dbReference type="SMART" id="SM00935">
    <property type="entry name" value="OmpH"/>
    <property type="match status" value="1"/>
</dbReference>
<evidence type="ECO:0000313" key="5">
    <source>
        <dbReference type="EMBL" id="TWJ09747.1"/>
    </source>
</evidence>
<dbReference type="Pfam" id="PF03938">
    <property type="entry name" value="OmpH"/>
    <property type="match status" value="1"/>
</dbReference>
<reference evidence="5 6" key="1">
    <citation type="submission" date="2019-07" db="EMBL/GenBank/DDBJ databases">
        <title>Genomic Encyclopedia of Archaeal and Bacterial Type Strains, Phase II (KMG-II): from individual species to whole genera.</title>
        <authorList>
            <person name="Goeker M."/>
        </authorList>
    </citation>
    <scope>NUCLEOTIDE SEQUENCE [LARGE SCALE GENOMIC DNA]</scope>
    <source>
        <strain evidence="5 6">ATCC BAA-2084</strain>
    </source>
</reference>
<dbReference type="STRING" id="476157.GCA_001663155_01963"/>
<dbReference type="PANTHER" id="PTHR35089">
    <property type="entry name" value="CHAPERONE PROTEIN SKP"/>
    <property type="match status" value="1"/>
</dbReference>
<comment type="similarity">
    <text evidence="1">Belongs to the Skp family.</text>
</comment>
<dbReference type="RefSeq" id="WP_067600545.1">
    <property type="nucleotide sequence ID" value="NZ_CP015963.1"/>
</dbReference>
<dbReference type="OrthoDB" id="7427936at2"/>
<evidence type="ECO:0000256" key="4">
    <source>
        <dbReference type="SAM" id="SignalP"/>
    </source>
</evidence>
<keyword evidence="2 4" id="KW-0732">Signal</keyword>
<feature type="signal peptide" evidence="4">
    <location>
        <begin position="1"/>
        <end position="25"/>
    </location>
</feature>
<evidence type="ECO:0000256" key="3">
    <source>
        <dbReference type="SAM" id="Coils"/>
    </source>
</evidence>
<proteinExistence type="inferred from homology"/>
<dbReference type="GO" id="GO:0005829">
    <property type="term" value="C:cytosol"/>
    <property type="evidence" value="ECO:0007669"/>
    <property type="project" value="TreeGrafter"/>
</dbReference>
<evidence type="ECO:0000256" key="1">
    <source>
        <dbReference type="ARBA" id="ARBA00009091"/>
    </source>
</evidence>
<dbReference type="Proteomes" id="UP000320547">
    <property type="component" value="Unassembled WGS sequence"/>
</dbReference>
<accession>A0A562UVY3</accession>
<evidence type="ECO:0000313" key="6">
    <source>
        <dbReference type="Proteomes" id="UP000320547"/>
    </source>
</evidence>
<dbReference type="GO" id="GO:0051082">
    <property type="term" value="F:unfolded protein binding"/>
    <property type="evidence" value="ECO:0007669"/>
    <property type="project" value="InterPro"/>
</dbReference>